<sequence>MPEPRKVTGGASFIVGYRLGGKHVLVVGGGKEASGRVFFALDADARVTVVCPASGLNKDVETRVHNGEIVHIDRNFVDSDLDHADMVLSCIDEHDESRRIATLCRKRRIPVNCADIPELCDFYFMAQHRNGSLQIGVSTNGCGPRLGARLRDHVVLSLPPRTAEAVDKIGSVRKKIREADPDPESSGRRMRWLSRLCDIWSFEEIAALEEDGVLELLDAYERGDKEPPPPPGRRGENANGKNGVGDGHEDRSAAGLTLIQYAHSVPLVGATVDTVASATGSAWNLTTSAVSGSIETASAIGGHALDITSTYARALKETGSAYIQYAVTCTEDIVENGLRLLPEAVSRVARGTLCLLPLPIHVSPRPEGGITLVGAGPGDPGLLTLRALDAIRTADLVVSDQLISDQILALVPRKRLHLVQKKAAGKSDASQNDANETCLAALSRGLNVVRLKGGDPFLFGRGGEEVAFFREKGYEPKIVPGISSCIAAPESAFIPVTHRGVADQLLVLSGRGEGGAFPEVPPHYEKRTTVVLMAVGRLQELVDRMIEKGYPNDCPAAVVEKGCWRDGSERVVDGTLQTIVGRVKDAAVGAPALLVVGDAVSVLRSAPVEEPQGFITDGTISHSSGEINGAMVEHN</sequence>
<keyword evidence="9" id="KW-0456">Lyase</keyword>
<evidence type="ECO:0000256" key="13">
    <source>
        <dbReference type="RuleBase" id="RU003960"/>
    </source>
</evidence>
<dbReference type="EC" id="1.3.1.76" evidence="2"/>
<dbReference type="RefSeq" id="XP_016611693.1">
    <property type="nucleotide sequence ID" value="XM_016749446.1"/>
</dbReference>
<evidence type="ECO:0000259" key="16">
    <source>
        <dbReference type="Pfam" id="PF14823"/>
    </source>
</evidence>
<keyword evidence="19" id="KW-1185">Reference proteome</keyword>
<dbReference type="InterPro" id="IPR000878">
    <property type="entry name" value="4pyrrol_Mease"/>
</dbReference>
<dbReference type="Pfam" id="PF14824">
    <property type="entry name" value="Sirohm_synth_M"/>
    <property type="match status" value="1"/>
</dbReference>
<evidence type="ECO:0000256" key="12">
    <source>
        <dbReference type="ARBA" id="ARBA00047561"/>
    </source>
</evidence>
<evidence type="ECO:0000256" key="5">
    <source>
        <dbReference type="ARBA" id="ARBA00022679"/>
    </source>
</evidence>
<dbReference type="EMBL" id="KQ257451">
    <property type="protein sequence ID" value="KND03654.1"/>
    <property type="molecule type" value="Genomic_DNA"/>
</dbReference>
<dbReference type="GO" id="GO:0016829">
    <property type="term" value="F:lyase activity"/>
    <property type="evidence" value="ECO:0007669"/>
    <property type="project" value="UniProtKB-KW"/>
</dbReference>
<evidence type="ECO:0000313" key="19">
    <source>
        <dbReference type="Proteomes" id="UP000053201"/>
    </source>
</evidence>
<dbReference type="PROSITE" id="PS00840">
    <property type="entry name" value="SUMT_2"/>
    <property type="match status" value="1"/>
</dbReference>
<dbReference type="SUPFAM" id="SSF51735">
    <property type="entry name" value="NAD(P)-binding Rossmann-fold domains"/>
    <property type="match status" value="1"/>
</dbReference>
<evidence type="ECO:0000256" key="8">
    <source>
        <dbReference type="ARBA" id="ARBA00023027"/>
    </source>
</evidence>
<proteinExistence type="inferred from homology"/>
<reference evidence="18 19" key="1">
    <citation type="submission" date="2009-08" db="EMBL/GenBank/DDBJ databases">
        <title>The Genome Sequence of Spizellomyces punctatus strain DAOM BR117.</title>
        <authorList>
            <consortium name="The Broad Institute Genome Sequencing Platform"/>
            <person name="Russ C."/>
            <person name="Cuomo C."/>
            <person name="Shea T."/>
            <person name="Young S.K."/>
            <person name="Zeng Q."/>
            <person name="Koehrsen M."/>
            <person name="Haas B."/>
            <person name="Borodovsky M."/>
            <person name="Guigo R."/>
            <person name="Alvarado L."/>
            <person name="Berlin A."/>
            <person name="Bochicchio J."/>
            <person name="Borenstein D."/>
            <person name="Chapman S."/>
            <person name="Chen Z."/>
            <person name="Engels R."/>
            <person name="Freedman E."/>
            <person name="Gellesch M."/>
            <person name="Goldberg J."/>
            <person name="Griggs A."/>
            <person name="Gujja S."/>
            <person name="Heiman D."/>
            <person name="Hepburn T."/>
            <person name="Howarth C."/>
            <person name="Jen D."/>
            <person name="Larson L."/>
            <person name="Lewis B."/>
            <person name="Mehta T."/>
            <person name="Park D."/>
            <person name="Pearson M."/>
            <person name="Roberts A."/>
            <person name="Saif S."/>
            <person name="Shenoy N."/>
            <person name="Sisk P."/>
            <person name="Stolte C."/>
            <person name="Sykes S."/>
            <person name="Thomson T."/>
            <person name="Walk T."/>
            <person name="White J."/>
            <person name="Yandava C."/>
            <person name="Burger G."/>
            <person name="Gray M.W."/>
            <person name="Holland P.W.H."/>
            <person name="King N."/>
            <person name="Lang F.B.F."/>
            <person name="Roger A.J."/>
            <person name="Ruiz-Trillo I."/>
            <person name="Lander E."/>
            <person name="Nusbaum C."/>
        </authorList>
    </citation>
    <scope>NUCLEOTIDE SEQUENCE [LARGE SCALE GENOMIC DNA]</scope>
    <source>
        <strain evidence="18 19">DAOM BR117</strain>
    </source>
</reference>
<feature type="domain" description="Tetrapyrrole methylase" evidence="15">
    <location>
        <begin position="370"/>
        <end position="579"/>
    </location>
</feature>
<keyword evidence="11" id="KW-0511">Multifunctional enzyme</keyword>
<keyword evidence="10" id="KW-0627">Porphyrin biosynthesis</keyword>
<dbReference type="GO" id="GO:0019354">
    <property type="term" value="P:siroheme biosynthetic process"/>
    <property type="evidence" value="ECO:0007669"/>
    <property type="project" value="UniProtKB-UniPathway"/>
</dbReference>
<dbReference type="InterPro" id="IPR006367">
    <property type="entry name" value="Sirohaem_synthase_N"/>
</dbReference>
<evidence type="ECO:0000256" key="10">
    <source>
        <dbReference type="ARBA" id="ARBA00023244"/>
    </source>
</evidence>
<organism evidence="18 19">
    <name type="scientific">Spizellomyces punctatus (strain DAOM BR117)</name>
    <dbReference type="NCBI Taxonomy" id="645134"/>
    <lineage>
        <taxon>Eukaryota</taxon>
        <taxon>Fungi</taxon>
        <taxon>Fungi incertae sedis</taxon>
        <taxon>Chytridiomycota</taxon>
        <taxon>Chytridiomycota incertae sedis</taxon>
        <taxon>Chytridiomycetes</taxon>
        <taxon>Spizellomycetales</taxon>
        <taxon>Spizellomycetaceae</taxon>
        <taxon>Spizellomyces</taxon>
    </lineage>
</organism>
<dbReference type="UniPathway" id="UPA00262">
    <property type="reaction ID" value="UER00222"/>
</dbReference>
<evidence type="ECO:0000256" key="1">
    <source>
        <dbReference type="ARBA" id="ARBA00005010"/>
    </source>
</evidence>
<dbReference type="Pfam" id="PF13241">
    <property type="entry name" value="NAD_binding_7"/>
    <property type="match status" value="1"/>
</dbReference>
<dbReference type="VEuPathDB" id="FungiDB:SPPG_01125"/>
<evidence type="ECO:0000313" key="18">
    <source>
        <dbReference type="EMBL" id="KND03654.1"/>
    </source>
</evidence>
<dbReference type="InterPro" id="IPR006366">
    <property type="entry name" value="CobA/CysG_C"/>
</dbReference>
<dbReference type="InParanoid" id="A0A0L0HS25"/>
<dbReference type="InterPro" id="IPR036291">
    <property type="entry name" value="NAD(P)-bd_dom_sf"/>
</dbReference>
<dbReference type="Gene3D" id="3.30.950.10">
    <property type="entry name" value="Methyltransferase, Cobalt-precorrin-4 Transmethylase, Domain 2"/>
    <property type="match status" value="1"/>
</dbReference>
<dbReference type="CDD" id="cd11642">
    <property type="entry name" value="SUMT"/>
    <property type="match status" value="1"/>
</dbReference>
<dbReference type="InterPro" id="IPR014776">
    <property type="entry name" value="4pyrrole_Mease_sub2"/>
</dbReference>
<evidence type="ECO:0000256" key="4">
    <source>
        <dbReference type="ARBA" id="ARBA00022603"/>
    </source>
</evidence>
<dbReference type="FunCoup" id="A0A0L0HS25">
    <property type="interactions" value="91"/>
</dbReference>
<dbReference type="GO" id="GO:0000103">
    <property type="term" value="P:sulfate assimilation"/>
    <property type="evidence" value="ECO:0007669"/>
    <property type="project" value="InterPro"/>
</dbReference>
<dbReference type="GO" id="GO:0004851">
    <property type="term" value="F:uroporphyrin-III C-methyltransferase activity"/>
    <property type="evidence" value="ECO:0007669"/>
    <property type="project" value="InterPro"/>
</dbReference>
<dbReference type="InterPro" id="IPR028281">
    <property type="entry name" value="Sirohaem_synthase_central"/>
</dbReference>
<evidence type="ECO:0000256" key="7">
    <source>
        <dbReference type="ARBA" id="ARBA00023002"/>
    </source>
</evidence>
<keyword evidence="5 13" id="KW-0808">Transferase</keyword>
<dbReference type="GO" id="GO:0043115">
    <property type="term" value="F:precorrin-2 dehydrogenase activity"/>
    <property type="evidence" value="ECO:0007669"/>
    <property type="project" value="UniProtKB-EC"/>
</dbReference>
<keyword evidence="7" id="KW-0560">Oxidoreductase</keyword>
<evidence type="ECO:0000259" key="15">
    <source>
        <dbReference type="Pfam" id="PF00590"/>
    </source>
</evidence>
<dbReference type="Pfam" id="PF00590">
    <property type="entry name" value="TP_methylase"/>
    <property type="match status" value="1"/>
</dbReference>
<evidence type="ECO:0000256" key="3">
    <source>
        <dbReference type="ARBA" id="ARBA00022573"/>
    </source>
</evidence>
<protein>
    <recommendedName>
        <fullName evidence="2">precorrin-2 dehydrogenase</fullName>
        <ecNumber evidence="2">1.3.1.76</ecNumber>
    </recommendedName>
</protein>
<dbReference type="NCBIfam" id="NF004790">
    <property type="entry name" value="PRK06136.1"/>
    <property type="match status" value="1"/>
</dbReference>
<dbReference type="SUPFAM" id="SSF75615">
    <property type="entry name" value="Siroheme synthase middle domains-like"/>
    <property type="match status" value="1"/>
</dbReference>
<dbReference type="GeneID" id="27684811"/>
<evidence type="ECO:0000256" key="14">
    <source>
        <dbReference type="SAM" id="MobiDB-lite"/>
    </source>
</evidence>
<feature type="domain" description="Siroheme synthase central" evidence="17">
    <location>
        <begin position="130"/>
        <end position="154"/>
    </location>
</feature>
<dbReference type="Gene3D" id="3.40.50.720">
    <property type="entry name" value="NAD(P)-binding Rossmann-like Domain"/>
    <property type="match status" value="1"/>
</dbReference>
<keyword evidence="6" id="KW-0949">S-adenosyl-L-methionine</keyword>
<feature type="domain" description="Siroheme biosynthesis protein Met8 C-terminal" evidence="16">
    <location>
        <begin position="159"/>
        <end position="223"/>
    </location>
</feature>
<dbReference type="InterPro" id="IPR035996">
    <property type="entry name" value="4pyrrol_Methylase_sf"/>
</dbReference>
<keyword evidence="4 13" id="KW-0489">Methyltransferase</keyword>
<name>A0A0L0HS25_SPIPD</name>
<dbReference type="PROSITE" id="PS00839">
    <property type="entry name" value="SUMT_1"/>
    <property type="match status" value="1"/>
</dbReference>
<dbReference type="NCBIfam" id="TIGR01469">
    <property type="entry name" value="cobA_cysG_Cterm"/>
    <property type="match status" value="1"/>
</dbReference>
<dbReference type="eggNOG" id="KOG1527">
    <property type="taxonomic scope" value="Eukaryota"/>
</dbReference>
<dbReference type="GO" id="GO:0032259">
    <property type="term" value="P:methylation"/>
    <property type="evidence" value="ECO:0007669"/>
    <property type="project" value="UniProtKB-KW"/>
</dbReference>
<dbReference type="AlphaFoldDB" id="A0A0L0HS25"/>
<dbReference type="OMA" id="IPYGRFM"/>
<accession>A0A0L0HS25</accession>
<keyword evidence="8" id="KW-0520">NAD</keyword>
<dbReference type="STRING" id="645134.A0A0L0HS25"/>
<dbReference type="InterPro" id="IPR012066">
    <property type="entry name" value="Met1_fungi"/>
</dbReference>
<comment type="pathway">
    <text evidence="1">Porphyrin-containing compound metabolism; siroheme biosynthesis; sirohydrochlorin from precorrin-2: step 1/1.</text>
</comment>
<dbReference type="InterPro" id="IPR028162">
    <property type="entry name" value="Met8_C"/>
</dbReference>
<evidence type="ECO:0000256" key="9">
    <source>
        <dbReference type="ARBA" id="ARBA00023239"/>
    </source>
</evidence>
<feature type="region of interest" description="Disordered" evidence="14">
    <location>
        <begin position="221"/>
        <end position="249"/>
    </location>
</feature>
<dbReference type="FunFam" id="3.40.1010.10:FF:000006">
    <property type="entry name" value="Siroheme synthase, putative"/>
    <property type="match status" value="1"/>
</dbReference>
<dbReference type="PANTHER" id="PTHR45790">
    <property type="entry name" value="SIROHEME SYNTHASE-RELATED"/>
    <property type="match status" value="1"/>
</dbReference>
<dbReference type="OrthoDB" id="508204at2759"/>
<comment type="similarity">
    <text evidence="13">Belongs to the precorrin methyltransferase family.</text>
</comment>
<dbReference type="PIRSF" id="PIRSF036555">
    <property type="entry name" value="SUMT_yeast"/>
    <property type="match status" value="1"/>
</dbReference>
<dbReference type="Pfam" id="PF14823">
    <property type="entry name" value="Sirohm_synth_C"/>
    <property type="match status" value="1"/>
</dbReference>
<comment type="catalytic activity">
    <reaction evidence="12">
        <text>precorrin-2 + NAD(+) = sirohydrochlorin + NADH + 2 H(+)</text>
        <dbReference type="Rhea" id="RHEA:15613"/>
        <dbReference type="ChEBI" id="CHEBI:15378"/>
        <dbReference type="ChEBI" id="CHEBI:57540"/>
        <dbReference type="ChEBI" id="CHEBI:57945"/>
        <dbReference type="ChEBI" id="CHEBI:58351"/>
        <dbReference type="ChEBI" id="CHEBI:58827"/>
        <dbReference type="EC" id="1.3.1.76"/>
    </reaction>
</comment>
<dbReference type="InterPro" id="IPR003043">
    <property type="entry name" value="Uropor_MeTrfase_CS"/>
</dbReference>
<dbReference type="Gene3D" id="1.10.3280.10">
    <property type="entry name" value="Siroheme synthase, domain 3"/>
    <property type="match status" value="1"/>
</dbReference>
<dbReference type="Gene3D" id="3.40.1010.10">
    <property type="entry name" value="Cobalt-precorrin-4 Transmethylase, Domain 1"/>
    <property type="match status" value="1"/>
</dbReference>
<evidence type="ECO:0000256" key="11">
    <source>
        <dbReference type="ARBA" id="ARBA00023268"/>
    </source>
</evidence>
<evidence type="ECO:0000256" key="6">
    <source>
        <dbReference type="ARBA" id="ARBA00022691"/>
    </source>
</evidence>
<keyword evidence="3" id="KW-0169">Cobalamin biosynthesis</keyword>
<dbReference type="PANTHER" id="PTHR45790:SF6">
    <property type="entry name" value="UROPORPHYRINOGEN-III C-METHYLTRANSFERASE"/>
    <property type="match status" value="1"/>
</dbReference>
<evidence type="ECO:0000259" key="17">
    <source>
        <dbReference type="Pfam" id="PF14824"/>
    </source>
</evidence>
<dbReference type="InterPro" id="IPR050161">
    <property type="entry name" value="Siro_Cobalamin_biosynth"/>
</dbReference>
<dbReference type="InterPro" id="IPR014777">
    <property type="entry name" value="4pyrrole_Mease_sub1"/>
</dbReference>
<dbReference type="NCBIfam" id="TIGR01470">
    <property type="entry name" value="cysG_Nterm"/>
    <property type="match status" value="1"/>
</dbReference>
<evidence type="ECO:0000256" key="2">
    <source>
        <dbReference type="ARBA" id="ARBA00012400"/>
    </source>
</evidence>
<gene>
    <name evidence="18" type="ORF">SPPG_01125</name>
</gene>
<dbReference type="SUPFAM" id="SSF53790">
    <property type="entry name" value="Tetrapyrrole methylase"/>
    <property type="match status" value="1"/>
</dbReference>
<dbReference type="Proteomes" id="UP000053201">
    <property type="component" value="Unassembled WGS sequence"/>
</dbReference>